<accession>A0A2U9C1W3</accession>
<feature type="region of interest" description="Disordered" evidence="1">
    <location>
        <begin position="41"/>
        <end position="61"/>
    </location>
</feature>
<dbReference type="AlphaFoldDB" id="A0A2U9C1W3"/>
<organism evidence="2 3">
    <name type="scientific">Scophthalmus maximus</name>
    <name type="common">Turbot</name>
    <name type="synonym">Psetta maxima</name>
    <dbReference type="NCBI Taxonomy" id="52904"/>
    <lineage>
        <taxon>Eukaryota</taxon>
        <taxon>Metazoa</taxon>
        <taxon>Chordata</taxon>
        <taxon>Craniata</taxon>
        <taxon>Vertebrata</taxon>
        <taxon>Euteleostomi</taxon>
        <taxon>Actinopterygii</taxon>
        <taxon>Neopterygii</taxon>
        <taxon>Teleostei</taxon>
        <taxon>Neoteleostei</taxon>
        <taxon>Acanthomorphata</taxon>
        <taxon>Carangaria</taxon>
        <taxon>Pleuronectiformes</taxon>
        <taxon>Pleuronectoidei</taxon>
        <taxon>Scophthalmidae</taxon>
        <taxon>Scophthalmus</taxon>
    </lineage>
</organism>
<keyword evidence="3" id="KW-1185">Reference proteome</keyword>
<evidence type="ECO:0000313" key="3">
    <source>
        <dbReference type="Proteomes" id="UP000246464"/>
    </source>
</evidence>
<evidence type="ECO:0000313" key="2">
    <source>
        <dbReference type="EMBL" id="AWP10348.1"/>
    </source>
</evidence>
<name>A0A2U9C1W3_SCOMX</name>
<protein>
    <submittedName>
        <fullName evidence="2">Uncharacterized protein</fullName>
    </submittedName>
</protein>
<dbReference type="Proteomes" id="UP000246464">
    <property type="component" value="Chromosome 11"/>
</dbReference>
<dbReference type="EMBL" id="CP026253">
    <property type="protein sequence ID" value="AWP10348.1"/>
    <property type="molecule type" value="Genomic_DNA"/>
</dbReference>
<evidence type="ECO:0000256" key="1">
    <source>
        <dbReference type="SAM" id="MobiDB-lite"/>
    </source>
</evidence>
<sequence>MLDGMGTTRGPRGQVCLQTPGQRRDKDNARPPLLITWTWPPHPPIDASVTEHSEGQLLNHL</sequence>
<gene>
    <name evidence="2" type="ORF">SMAX5B_001006</name>
</gene>
<reference evidence="2 3" key="1">
    <citation type="submission" date="2017-12" db="EMBL/GenBank/DDBJ databases">
        <title>Integrating genomic resources of turbot (Scophthalmus maximus) in depth evaluation of genetic and physical mapping variation across individuals.</title>
        <authorList>
            <person name="Martinez P."/>
        </authorList>
    </citation>
    <scope>NUCLEOTIDE SEQUENCE [LARGE SCALE GENOMIC DNA]</scope>
</reference>
<proteinExistence type="predicted"/>
<feature type="region of interest" description="Disordered" evidence="1">
    <location>
        <begin position="1"/>
        <end position="29"/>
    </location>
</feature>